<evidence type="ECO:0000313" key="3">
    <source>
        <dbReference type="EMBL" id="VAW82864.1"/>
    </source>
</evidence>
<organism evidence="3">
    <name type="scientific">hydrothermal vent metagenome</name>
    <dbReference type="NCBI Taxonomy" id="652676"/>
    <lineage>
        <taxon>unclassified sequences</taxon>
        <taxon>metagenomes</taxon>
        <taxon>ecological metagenomes</taxon>
    </lineage>
</organism>
<keyword evidence="3" id="KW-0645">Protease</keyword>
<dbReference type="Gene3D" id="3.30.830.10">
    <property type="entry name" value="Metalloenzyme, LuxS/M16 peptidase-like"/>
    <property type="match status" value="2"/>
</dbReference>
<dbReference type="Pfam" id="PF05193">
    <property type="entry name" value="Peptidase_M16_C"/>
    <property type="match status" value="1"/>
</dbReference>
<dbReference type="SUPFAM" id="SSF63411">
    <property type="entry name" value="LuxS/MPP-like metallohydrolase"/>
    <property type="match status" value="2"/>
</dbReference>
<reference evidence="3" key="1">
    <citation type="submission" date="2018-06" db="EMBL/GenBank/DDBJ databases">
        <authorList>
            <person name="Zhirakovskaya E."/>
        </authorList>
    </citation>
    <scope>NUCLEOTIDE SEQUENCE</scope>
</reference>
<dbReference type="GO" id="GO:0006508">
    <property type="term" value="P:proteolysis"/>
    <property type="evidence" value="ECO:0007669"/>
    <property type="project" value="UniProtKB-KW"/>
</dbReference>
<dbReference type="EMBL" id="UOFL01000256">
    <property type="protein sequence ID" value="VAW82864.1"/>
    <property type="molecule type" value="Genomic_DNA"/>
</dbReference>
<feature type="domain" description="Peptidase M16 C-terminal" evidence="2">
    <location>
        <begin position="219"/>
        <end position="395"/>
    </location>
</feature>
<dbReference type="PANTHER" id="PTHR11851:SF224">
    <property type="entry name" value="PROCESSING PROTEASE"/>
    <property type="match status" value="1"/>
</dbReference>
<evidence type="ECO:0000259" key="2">
    <source>
        <dbReference type="Pfam" id="PF05193"/>
    </source>
</evidence>
<dbReference type="GO" id="GO:0008233">
    <property type="term" value="F:peptidase activity"/>
    <property type="evidence" value="ECO:0007669"/>
    <property type="project" value="UniProtKB-KW"/>
</dbReference>
<keyword evidence="3" id="KW-0378">Hydrolase</keyword>
<evidence type="ECO:0000259" key="1">
    <source>
        <dbReference type="Pfam" id="PF00675"/>
    </source>
</evidence>
<sequence length="472" mass="52687">MDDRSLSNIDQPSLFCILSKRLFAGMFNFRKIFALWFLVATTMSYTSVSMAVPKVKSWSTENGVRVYYVHAPELPMVDVQILFDAGSARDKKKKGLSLLTNRMLSMGAGKLDATGIAENFESVGAKLGRGALRDSAWLSLRTLSKEKYLSKAVNTLATVLNKPRFLKGDLAREKKRIVATIRQQGASPSSIAKRAFYKELFRKHPYANMPIGTIKGVKSLNKKDLQKFYQQYYVGNNAVVAIVGAIDEARARKMVHTLTSTLKPGSKAAALPKVKPLTKSKLVHIPHPSSQSHIFIGQTGTYRGDPEYYLLYTANHPFGGGGGLTSRLAQEVREKRGLAYSVYSYFSPMRRRGIFVIGMQTKNSNTVKAINLLNAQLNKYHRKGMSRKEFKHAVSNITGGFALRIDTNKEIVQYLGLIGFYNLPINYMTEFTKNIQKLDRKQINAAFKKRIRPQAMVTIVVGGRKAPVLSAP</sequence>
<dbReference type="InterPro" id="IPR007863">
    <property type="entry name" value="Peptidase_M16_C"/>
</dbReference>
<protein>
    <submittedName>
        <fullName evidence="3">FIG015287: Zinc protease</fullName>
    </submittedName>
</protein>
<gene>
    <name evidence="3" type="ORF">MNBD_GAMMA12-1884</name>
</gene>
<name>A0A3B0ZNA5_9ZZZZ</name>
<dbReference type="PANTHER" id="PTHR11851">
    <property type="entry name" value="METALLOPROTEASE"/>
    <property type="match status" value="1"/>
</dbReference>
<accession>A0A3B0ZNA5</accession>
<dbReference type="InterPro" id="IPR011249">
    <property type="entry name" value="Metalloenz_LuxS/M16"/>
</dbReference>
<dbReference type="Pfam" id="PF00675">
    <property type="entry name" value="Peptidase_M16"/>
    <property type="match status" value="1"/>
</dbReference>
<dbReference type="GO" id="GO:0046872">
    <property type="term" value="F:metal ion binding"/>
    <property type="evidence" value="ECO:0007669"/>
    <property type="project" value="InterPro"/>
</dbReference>
<proteinExistence type="predicted"/>
<dbReference type="AlphaFoldDB" id="A0A3B0ZNA5"/>
<dbReference type="InterPro" id="IPR011765">
    <property type="entry name" value="Pept_M16_N"/>
</dbReference>
<dbReference type="InterPro" id="IPR050361">
    <property type="entry name" value="MPP/UQCRC_Complex"/>
</dbReference>
<feature type="domain" description="Peptidase M16 N-terminal" evidence="1">
    <location>
        <begin position="65"/>
        <end position="209"/>
    </location>
</feature>